<dbReference type="EMBL" id="VUNL01000010">
    <property type="protein sequence ID" value="MSV25335.1"/>
    <property type="molecule type" value="Genomic_DNA"/>
</dbReference>
<evidence type="ECO:0000256" key="1">
    <source>
        <dbReference type="ARBA" id="ARBA00006611"/>
    </source>
</evidence>
<dbReference type="PANTHER" id="PTHR30258">
    <property type="entry name" value="TYPE II SECRETION SYSTEM PROTEIN GSPE-RELATED"/>
    <property type="match status" value="1"/>
</dbReference>
<comment type="caution">
    <text evidence="5">The sequence shown here is derived from an EMBL/GenBank/DDBJ whole genome shotgun (WGS) entry which is preliminary data.</text>
</comment>
<protein>
    <submittedName>
        <fullName evidence="5">Type II/IV secretion system protein</fullName>
    </submittedName>
</protein>
<reference evidence="5 6" key="1">
    <citation type="submission" date="2019-08" db="EMBL/GenBank/DDBJ databases">
        <title>In-depth cultivation of the pig gut microbiome towards novel bacterial diversity and tailored functional studies.</title>
        <authorList>
            <person name="Wylensek D."/>
            <person name="Hitch T.C.A."/>
            <person name="Clavel T."/>
        </authorList>
    </citation>
    <scope>NUCLEOTIDE SEQUENCE [LARGE SCALE GENOMIC DNA]</scope>
    <source>
        <strain evidence="6">WCA-380-WT-3B3</strain>
    </source>
</reference>
<keyword evidence="3" id="KW-0067">ATP-binding</keyword>
<comment type="similarity">
    <text evidence="1">Belongs to the GSP E family.</text>
</comment>
<gene>
    <name evidence="5" type="ORF">FYJ78_09125</name>
</gene>
<keyword evidence="6" id="KW-1185">Reference proteome</keyword>
<dbReference type="PANTHER" id="PTHR30258:SF2">
    <property type="entry name" value="COMG OPERON PROTEIN 1"/>
    <property type="match status" value="1"/>
</dbReference>
<dbReference type="Gene3D" id="3.30.450.90">
    <property type="match status" value="1"/>
</dbReference>
<keyword evidence="2" id="KW-0547">Nucleotide-binding</keyword>
<dbReference type="Pfam" id="PF00437">
    <property type="entry name" value="T2SSE"/>
    <property type="match status" value="1"/>
</dbReference>
<evidence type="ECO:0000256" key="3">
    <source>
        <dbReference type="ARBA" id="ARBA00022840"/>
    </source>
</evidence>
<feature type="domain" description="Bacterial type II secretion system protein E" evidence="4">
    <location>
        <begin position="39"/>
        <end position="415"/>
    </location>
</feature>
<dbReference type="InterPro" id="IPR027417">
    <property type="entry name" value="P-loop_NTPase"/>
</dbReference>
<dbReference type="CDD" id="cd01129">
    <property type="entry name" value="PulE-GspE-like"/>
    <property type="match status" value="1"/>
</dbReference>
<organism evidence="5 6">
    <name type="scientific">Selenomonas montiformis</name>
    <dbReference type="NCBI Taxonomy" id="2652285"/>
    <lineage>
        <taxon>Bacteria</taxon>
        <taxon>Bacillati</taxon>
        <taxon>Bacillota</taxon>
        <taxon>Negativicutes</taxon>
        <taxon>Selenomonadales</taxon>
        <taxon>Selenomonadaceae</taxon>
        <taxon>Selenomonas</taxon>
    </lineage>
</organism>
<dbReference type="Gene3D" id="3.40.50.300">
    <property type="entry name" value="P-loop containing nucleotide triphosphate hydrolases"/>
    <property type="match status" value="1"/>
</dbReference>
<sequence length="419" mass="46222">MPSEENVWQLLVGRGLHEIRQYGSGVRGPARLSAIAGIADFLLESAAERKASDLHLEPFEGKLRIRYRQDGILIADAFSPVPSELAAALLSRLKVMGGMDIAQHRRPQDGHIRYEYQGIKLDIRVSVMPAAEGEMMVLRFMDLGGSVRTITELGFSKENRRRFESLVHRPSGLLPICGPMNSGKTTSLYAALQELNQPDRNLITLEDPIERQLSGVNQVQLNEKAGLDYAAGLRAILRQDAETILLGEIRDEQTAELAVRIALTGHLVMTTLHTENAVSAIFRLFEMGIPPYLMAATLSGVVAQRLVRCLCPHCKETWEVRPGSSEAALFGESYVSGMRLWRGMGCPHCHGTGYSGRMAIQEVLVVDAALREAILTRRDRRELSDLAIRAGMKTLWQDGLEKAAAGGTSLAEVRRVLYG</sequence>
<evidence type="ECO:0000313" key="6">
    <source>
        <dbReference type="Proteomes" id="UP000430222"/>
    </source>
</evidence>
<evidence type="ECO:0000256" key="2">
    <source>
        <dbReference type="ARBA" id="ARBA00022741"/>
    </source>
</evidence>
<dbReference type="GO" id="GO:0005524">
    <property type="term" value="F:ATP binding"/>
    <property type="evidence" value="ECO:0007669"/>
    <property type="project" value="UniProtKB-KW"/>
</dbReference>
<evidence type="ECO:0000259" key="4">
    <source>
        <dbReference type="Pfam" id="PF00437"/>
    </source>
</evidence>
<dbReference type="GO" id="GO:0005886">
    <property type="term" value="C:plasma membrane"/>
    <property type="evidence" value="ECO:0007669"/>
    <property type="project" value="TreeGrafter"/>
</dbReference>
<dbReference type="Proteomes" id="UP000430222">
    <property type="component" value="Unassembled WGS sequence"/>
</dbReference>
<accession>A0A6I2UYB3</accession>
<dbReference type="AlphaFoldDB" id="A0A6I2UYB3"/>
<proteinExistence type="inferred from homology"/>
<name>A0A6I2UYB3_9FIRM</name>
<dbReference type="RefSeq" id="WP_154621103.1">
    <property type="nucleotide sequence ID" value="NZ_CBCTNG010000002.1"/>
</dbReference>
<dbReference type="GO" id="GO:0016887">
    <property type="term" value="F:ATP hydrolysis activity"/>
    <property type="evidence" value="ECO:0007669"/>
    <property type="project" value="TreeGrafter"/>
</dbReference>
<dbReference type="SUPFAM" id="SSF52540">
    <property type="entry name" value="P-loop containing nucleoside triphosphate hydrolases"/>
    <property type="match status" value="1"/>
</dbReference>
<dbReference type="InterPro" id="IPR001482">
    <property type="entry name" value="T2SS/T4SS_dom"/>
</dbReference>
<evidence type="ECO:0000313" key="5">
    <source>
        <dbReference type="EMBL" id="MSV25335.1"/>
    </source>
</evidence>